<dbReference type="EMBL" id="CBTN010000018">
    <property type="protein sequence ID" value="CDH53571.1"/>
    <property type="molecule type" value="Genomic_DNA"/>
</dbReference>
<dbReference type="Gene3D" id="3.30.450.20">
    <property type="entry name" value="PAS domain"/>
    <property type="match status" value="2"/>
</dbReference>
<dbReference type="GO" id="GO:0005634">
    <property type="term" value="C:nucleus"/>
    <property type="evidence" value="ECO:0007669"/>
    <property type="project" value="TreeGrafter"/>
</dbReference>
<accession>A0A068RX94</accession>
<evidence type="ECO:0000256" key="1">
    <source>
        <dbReference type="ARBA" id="ARBA00022630"/>
    </source>
</evidence>
<evidence type="ECO:0000313" key="5">
    <source>
        <dbReference type="EMBL" id="CDH53571.1"/>
    </source>
</evidence>
<gene>
    <name evidence="5" type="ORF">LCOR_04910.1</name>
</gene>
<dbReference type="Pfam" id="PF13426">
    <property type="entry name" value="PAS_9"/>
    <property type="match status" value="1"/>
</dbReference>
<dbReference type="PANTHER" id="PTHR47429">
    <property type="entry name" value="PROTEIN TWIN LOV 1"/>
    <property type="match status" value="1"/>
</dbReference>
<evidence type="ECO:0000259" key="4">
    <source>
        <dbReference type="PROSITE" id="PS50112"/>
    </source>
</evidence>
<evidence type="ECO:0000256" key="2">
    <source>
        <dbReference type="ARBA" id="ARBA00022643"/>
    </source>
</evidence>
<feature type="domain" description="PAS" evidence="4">
    <location>
        <begin position="153"/>
        <end position="187"/>
    </location>
</feature>
<dbReference type="STRING" id="1263082.A0A068RX94"/>
<dbReference type="PROSITE" id="PS50112">
    <property type="entry name" value="PAS"/>
    <property type="match status" value="1"/>
</dbReference>
<keyword evidence="2" id="KW-0288">FMN</keyword>
<reference evidence="5" key="1">
    <citation type="submission" date="2013-08" db="EMBL/GenBank/DDBJ databases">
        <title>Gene expansion shapes genome architecture in the human pathogen Lichtheimia corymbifera: an evolutionary genomics analysis in the ancient terrestrial Mucorales (Mucoromycotina).</title>
        <authorList>
            <person name="Schwartze V.U."/>
            <person name="Winter S."/>
            <person name="Shelest E."/>
            <person name="Marcet-Houben M."/>
            <person name="Horn F."/>
            <person name="Wehner S."/>
            <person name="Hoffmann K."/>
            <person name="Riege K."/>
            <person name="Sammeth M."/>
            <person name="Nowrousian M."/>
            <person name="Valiante V."/>
            <person name="Linde J."/>
            <person name="Jacobsen I.D."/>
            <person name="Marz M."/>
            <person name="Brakhage A.A."/>
            <person name="Gabaldon T."/>
            <person name="Bocker S."/>
            <person name="Voigt K."/>
        </authorList>
    </citation>
    <scope>NUCLEOTIDE SEQUENCE [LARGE SCALE GENOMIC DNA]</scope>
    <source>
        <strain evidence="5">FSU 9682</strain>
    </source>
</reference>
<dbReference type="SMR" id="A0A068RX94"/>
<dbReference type="PANTHER" id="PTHR47429:SF7">
    <property type="entry name" value="GATA-FACTOR"/>
    <property type="match status" value="1"/>
</dbReference>
<sequence>MEPSDWYAYTVLGATCQEHEQDTHTLSLFPPEEHLSKNSLSISYIVGDDDTLQLASADGVPMIDLTAVMDPFAGILDAESSDPTFNVVAPQSTAPPATTTSVLSLSTSTSAGGGALTGVYSSSGFDMIGVLSRVVNRPNLLINFGHIDMSCSFLVTDARQFDCPIVYCSPNFETLTGYKSEEILGHNCRFLQAPDGLVTEGSRRQHTDNLAGGQPFVNLVTVIPVPDDNNETAFFVGLQIDLVEQPNAILEKMKSGGCIDNYGAKHGYLSNSGPGTQGCCAQNSL</sequence>
<proteinExistence type="predicted"/>
<dbReference type="VEuPathDB" id="FungiDB:LCOR_04910.1"/>
<organism evidence="5 6">
    <name type="scientific">Lichtheimia corymbifera JMRC:FSU:9682</name>
    <dbReference type="NCBI Taxonomy" id="1263082"/>
    <lineage>
        <taxon>Eukaryota</taxon>
        <taxon>Fungi</taxon>
        <taxon>Fungi incertae sedis</taxon>
        <taxon>Mucoromycota</taxon>
        <taxon>Mucoromycotina</taxon>
        <taxon>Mucoromycetes</taxon>
        <taxon>Mucorales</taxon>
        <taxon>Lichtheimiaceae</taxon>
        <taxon>Lichtheimia</taxon>
    </lineage>
</organism>
<keyword evidence="3" id="KW-0157">Chromophore</keyword>
<keyword evidence="6" id="KW-1185">Reference proteome</keyword>
<dbReference type="InterPro" id="IPR035965">
    <property type="entry name" value="PAS-like_dom_sf"/>
</dbReference>
<name>A0A068RX94_9FUNG</name>
<dbReference type="InterPro" id="IPR000014">
    <property type="entry name" value="PAS"/>
</dbReference>
<evidence type="ECO:0000313" key="6">
    <source>
        <dbReference type="Proteomes" id="UP000027586"/>
    </source>
</evidence>
<dbReference type="Proteomes" id="UP000027586">
    <property type="component" value="Unassembled WGS sequence"/>
</dbReference>
<dbReference type="AlphaFoldDB" id="A0A068RX94"/>
<dbReference type="SUPFAM" id="SSF55785">
    <property type="entry name" value="PYP-like sensor domain (PAS domain)"/>
    <property type="match status" value="1"/>
</dbReference>
<evidence type="ECO:0000256" key="3">
    <source>
        <dbReference type="ARBA" id="ARBA00022991"/>
    </source>
</evidence>
<dbReference type="OrthoDB" id="447251at2759"/>
<protein>
    <submittedName>
        <fullName evidence="5">White collar 1 protein</fullName>
    </submittedName>
</protein>
<dbReference type="CDD" id="cd00130">
    <property type="entry name" value="PAS"/>
    <property type="match status" value="1"/>
</dbReference>
<keyword evidence="1" id="KW-0285">Flavoprotein</keyword>
<comment type="caution">
    <text evidence="5">The sequence shown here is derived from an EMBL/GenBank/DDBJ whole genome shotgun (WGS) entry which is preliminary data.</text>
</comment>